<feature type="domain" description="Carrier" evidence="4">
    <location>
        <begin position="1"/>
        <end position="59"/>
    </location>
</feature>
<dbReference type="InterPro" id="IPR025110">
    <property type="entry name" value="AMP-bd_C"/>
</dbReference>
<dbReference type="EMBL" id="FCOE02000046">
    <property type="protein sequence ID" value="SAK97174.1"/>
    <property type="molecule type" value="Genomic_DNA"/>
</dbReference>
<dbReference type="Gene3D" id="2.30.38.10">
    <property type="entry name" value="Luciferase, Domain 3"/>
    <property type="match status" value="1"/>
</dbReference>
<dbReference type="PROSITE" id="PS00455">
    <property type="entry name" value="AMP_BINDING"/>
    <property type="match status" value="1"/>
</dbReference>
<dbReference type="InterPro" id="IPR000873">
    <property type="entry name" value="AMP-dep_synth/lig_dom"/>
</dbReference>
<dbReference type="PROSITE" id="PS50075">
    <property type="entry name" value="CARRIER"/>
    <property type="match status" value="2"/>
</dbReference>
<protein>
    <submittedName>
        <fullName evidence="5">Amino acid adenylation domain-containing protein</fullName>
    </submittedName>
</protein>
<dbReference type="InterPro" id="IPR009081">
    <property type="entry name" value="PP-bd_ACP"/>
</dbReference>
<gene>
    <name evidence="5" type="ORF">AWB80_07309</name>
</gene>
<dbReference type="GO" id="GO:0003824">
    <property type="term" value="F:catalytic activity"/>
    <property type="evidence" value="ECO:0007669"/>
    <property type="project" value="InterPro"/>
</dbReference>
<evidence type="ECO:0000256" key="3">
    <source>
        <dbReference type="ARBA" id="ARBA00022553"/>
    </source>
</evidence>
<dbReference type="STRING" id="1777141.AWB80_07309"/>
<evidence type="ECO:0000256" key="1">
    <source>
        <dbReference type="ARBA" id="ARBA00001957"/>
    </source>
</evidence>
<dbReference type="InterPro" id="IPR001242">
    <property type="entry name" value="Condensation_dom"/>
</dbReference>
<comment type="caution">
    <text evidence="5">The sequence shown here is derived from an EMBL/GenBank/DDBJ whole genome shotgun (WGS) entry which is preliminary data.</text>
</comment>
<organism evidence="5 6">
    <name type="scientific">Caballeronia pedi</name>
    <dbReference type="NCBI Taxonomy" id="1777141"/>
    <lineage>
        <taxon>Bacteria</taxon>
        <taxon>Pseudomonadati</taxon>
        <taxon>Pseudomonadota</taxon>
        <taxon>Betaproteobacteria</taxon>
        <taxon>Burkholderiales</taxon>
        <taxon>Burkholderiaceae</taxon>
        <taxon>Caballeronia</taxon>
    </lineage>
</organism>
<dbReference type="SUPFAM" id="SSF52777">
    <property type="entry name" value="CoA-dependent acyltransferases"/>
    <property type="match status" value="4"/>
</dbReference>
<dbReference type="Gene3D" id="3.40.50.980">
    <property type="match status" value="2"/>
</dbReference>
<dbReference type="Gene3D" id="3.30.300.30">
    <property type="match status" value="1"/>
</dbReference>
<evidence type="ECO:0000313" key="5">
    <source>
        <dbReference type="EMBL" id="SAK97174.1"/>
    </source>
</evidence>
<dbReference type="InterPro" id="IPR010060">
    <property type="entry name" value="NRPS_synth"/>
</dbReference>
<dbReference type="SUPFAM" id="SSF47336">
    <property type="entry name" value="ACP-like"/>
    <property type="match status" value="2"/>
</dbReference>
<evidence type="ECO:0000256" key="2">
    <source>
        <dbReference type="ARBA" id="ARBA00022450"/>
    </source>
</evidence>
<dbReference type="FunFam" id="3.40.50.980:FF:000001">
    <property type="entry name" value="Non-ribosomal peptide synthetase"/>
    <property type="match status" value="1"/>
</dbReference>
<proteinExistence type="predicted"/>
<dbReference type="CDD" id="cd19534">
    <property type="entry name" value="E_NRPS"/>
    <property type="match status" value="1"/>
</dbReference>
<dbReference type="InterPro" id="IPR036736">
    <property type="entry name" value="ACP-like_sf"/>
</dbReference>
<dbReference type="InterPro" id="IPR006162">
    <property type="entry name" value="Ppantetheine_attach_site"/>
</dbReference>
<dbReference type="Gene3D" id="3.30.559.10">
    <property type="entry name" value="Chloramphenicol acetyltransferase-like domain"/>
    <property type="match status" value="2"/>
</dbReference>
<name>A0A158DRF4_9BURK</name>
<evidence type="ECO:0000259" key="4">
    <source>
        <dbReference type="PROSITE" id="PS50075"/>
    </source>
</evidence>
<keyword evidence="6" id="KW-1185">Reference proteome</keyword>
<dbReference type="InterPro" id="IPR010071">
    <property type="entry name" value="AA_adenyl_dom"/>
</dbReference>
<dbReference type="NCBIfam" id="TIGR01720">
    <property type="entry name" value="NRPS-para261"/>
    <property type="match status" value="1"/>
</dbReference>
<dbReference type="Pfam" id="PF00668">
    <property type="entry name" value="Condensation"/>
    <property type="match status" value="2"/>
</dbReference>
<sequence length="1584" mass="172256">MLGVERIGRNDNFFELGGDSILGLQIVARARQAGWMLNARQVFEHQTVAQLAAVAIEARHEHTQQTDDSSEPFALLPIQSWFFDQSMPSRHHWNQSVLLERATKPDFAHLEAALQALVAHHDSLRLRFERTSAGTWLQRYAEARSAPILTIENTVPKGDIERACDAAQRSLDLENGPLIRAVAMSIDDGTWRLFIVIHHLAVDGVSWRILLDDLQLACAQLDAGQTIALPPRTTSYCAFARSVQMAARSSAVAAQIDYWRDVIAVPASLPHATIDANTPLRATAKLDRDATRRLLQDAHAAYRTQINDLLLAATSRVLCRFAAVDALRIDLEGHGREAHLGDADLSRTVGWFTSLFPVALRPTGDLPCAIKRVKEALRAVPYAGLGFGMLKYGGDDTQRAALGDARNSDVVFNYLGQFGGALNAQGDWRRATESTGASQDEEAVAAHVLEIVGQVMDGELSVMLLHRRSNRYDAATLERLARELETELHTLIAHCTSGAHGITPSDVPLAALDQPALDALPLDTSNLADLYPLAPMQTGIVFHSLLGAQASAYVNQLRVNIDGLDRARFLAAWKAVLARHDVLRTAFIQLDDAPRQWVARDVSVPVIEEDWRGREARDAALDALAHAQVAQGFDIAHPPLMRIALVRTDERRHHFIWTFHHALLDGWSMAQVLAEVLRHYEGANVDAKPRRYRDFIAWLQDRASAREEADSWWRALLAPLEGPTHIAASLSRREAHTDATLGDLPLTLDEARTGRLARFARSRRVTLNTLVQAAWLILLQRYTGARTVSFGATVAGRPETLEGVEKMVGLFINTIPVVAAPEPGMSVAQWLDAIQRQRLASREHEHVALYDIQRLARLEGGQALFDSILVFENYPLDDALRGAAHGGLAFSGIRAREQTSYPLTVSVTQRPGTSDAGLRIDFSFARDAFDEASVAGIAQHLSNLLDALALDPSRALADVPMLDAGELAHLQRLGERSTQALDATPVHERIAAIARVSPDACALVEGTQSISHGELERRANRVAHALRASGVGAESRVGIAIPRSIDMIVALLGVLKSGAAYVPLDPSYPADRLAYMARDSGVRIVLTSAAASLDGFTVLDVTRCGEGLADSDPNVAVSGAQLAYVIYTSGSTGEPKGVEISHAALARHTHAAMNLARTRPDDRVLQFSTFSFDAFVDQLFPALCAGAAVVLRDDALWDSARFMHEVKTQRITLADLTTAYWNTLALDFANDARAREALATLRRVHVGGEAMYGDGVRAWKAAGLGHIELVNMYGPSEATVTATSFDCAPCLVAGADVPARIPIGTPLDGRRVAVLDALLAPVPAGVAGELYVGGELLARGYCGKPGTSAACFIPDPFSTSGGRLYRTGDIVRWNAHDELDYLGRVDHQVKVRGYRVEPGEIEAHLLRMPEVREAAVLARGTAGAIRLVAFVTADADADGLRARLAAGLPDYMVPAMLTVIDSMPLNPAGKIDRQRLPWDGECHSEGTFEAPEGDLERALAQALSDVLRAPRVSRHDTFFAMGGDSLAAMQVQSALRRQRIEAPLPLLMSNRPLHEVARALQDAHITNDRNTNDAASLLDLISEL</sequence>
<comment type="cofactor">
    <cofactor evidence="1">
        <name>pantetheine 4'-phosphate</name>
        <dbReference type="ChEBI" id="CHEBI:47942"/>
    </cofactor>
</comment>
<dbReference type="PANTHER" id="PTHR45398:SF1">
    <property type="entry name" value="ENZYME, PUTATIVE (JCVI)-RELATED"/>
    <property type="match status" value="1"/>
</dbReference>
<accession>A0A158DRF4</accession>
<dbReference type="Gene3D" id="3.30.559.30">
    <property type="entry name" value="Nonribosomal peptide synthetase, condensation domain"/>
    <property type="match status" value="2"/>
</dbReference>
<dbReference type="InterPro" id="IPR020845">
    <property type="entry name" value="AMP-binding_CS"/>
</dbReference>
<evidence type="ECO:0000313" key="6">
    <source>
        <dbReference type="Proteomes" id="UP000054911"/>
    </source>
</evidence>
<dbReference type="GO" id="GO:0031177">
    <property type="term" value="F:phosphopantetheine binding"/>
    <property type="evidence" value="ECO:0007669"/>
    <property type="project" value="InterPro"/>
</dbReference>
<dbReference type="SMART" id="SM00823">
    <property type="entry name" value="PKS_PP"/>
    <property type="match status" value="2"/>
</dbReference>
<dbReference type="Proteomes" id="UP000054911">
    <property type="component" value="Unassembled WGS sequence"/>
</dbReference>
<dbReference type="SUPFAM" id="SSF56801">
    <property type="entry name" value="Acetyl-CoA synthetase-like"/>
    <property type="match status" value="1"/>
</dbReference>
<dbReference type="PROSITE" id="PS00012">
    <property type="entry name" value="PHOSPHOPANTETHEINE"/>
    <property type="match status" value="1"/>
</dbReference>
<dbReference type="InterPro" id="IPR045851">
    <property type="entry name" value="AMP-bd_C_sf"/>
</dbReference>
<keyword evidence="2" id="KW-0596">Phosphopantetheine</keyword>
<dbReference type="PANTHER" id="PTHR45398">
    <property type="match status" value="1"/>
</dbReference>
<dbReference type="CDD" id="cd19543">
    <property type="entry name" value="DCL_NRPS"/>
    <property type="match status" value="1"/>
</dbReference>
<feature type="domain" description="Carrier" evidence="4">
    <location>
        <begin position="1490"/>
        <end position="1564"/>
    </location>
</feature>
<dbReference type="Pfam" id="PF00501">
    <property type="entry name" value="AMP-binding"/>
    <property type="match status" value="1"/>
</dbReference>
<keyword evidence="3" id="KW-0597">Phosphoprotein</keyword>
<dbReference type="Pfam" id="PF00550">
    <property type="entry name" value="PP-binding"/>
    <property type="match status" value="2"/>
</dbReference>
<dbReference type="Pfam" id="PF13193">
    <property type="entry name" value="AMP-binding_C"/>
    <property type="match status" value="1"/>
</dbReference>
<dbReference type="Gene3D" id="1.10.1200.10">
    <property type="entry name" value="ACP-like"/>
    <property type="match status" value="2"/>
</dbReference>
<reference evidence="5" key="1">
    <citation type="submission" date="2016-01" db="EMBL/GenBank/DDBJ databases">
        <authorList>
            <person name="Peeters C."/>
        </authorList>
    </citation>
    <scope>NUCLEOTIDE SEQUENCE [LARGE SCALE GENOMIC DNA]</scope>
    <source>
        <strain evidence="5">LMG 29323</strain>
    </source>
</reference>
<dbReference type="NCBIfam" id="TIGR01733">
    <property type="entry name" value="AA-adenyl-dom"/>
    <property type="match status" value="1"/>
</dbReference>
<dbReference type="InterPro" id="IPR020806">
    <property type="entry name" value="PKS_PP-bd"/>
</dbReference>
<dbReference type="InterPro" id="IPR023213">
    <property type="entry name" value="CAT-like_dom_sf"/>
</dbReference>